<evidence type="ECO:0000313" key="3">
    <source>
        <dbReference type="Proteomes" id="UP000729402"/>
    </source>
</evidence>
<keyword evidence="1" id="KW-0812">Transmembrane</keyword>
<name>A0A8J6BFU6_ZIZPA</name>
<accession>A0A8J6BFU6</accession>
<reference evidence="2" key="1">
    <citation type="journal article" date="2021" name="bioRxiv">
        <title>Whole Genome Assembly and Annotation of Northern Wild Rice, Zizania palustris L., Supports a Whole Genome Duplication in the Zizania Genus.</title>
        <authorList>
            <person name="Haas M."/>
            <person name="Kono T."/>
            <person name="Macchietto M."/>
            <person name="Millas R."/>
            <person name="McGilp L."/>
            <person name="Shao M."/>
            <person name="Duquette J."/>
            <person name="Hirsch C.N."/>
            <person name="Kimball J."/>
        </authorList>
    </citation>
    <scope>NUCLEOTIDE SEQUENCE</scope>
    <source>
        <tissue evidence="2">Fresh leaf tissue</tissue>
    </source>
</reference>
<evidence type="ECO:0000313" key="2">
    <source>
        <dbReference type="EMBL" id="KAG8084491.1"/>
    </source>
</evidence>
<dbReference type="AlphaFoldDB" id="A0A8J6BFU6"/>
<dbReference type="EMBL" id="JAAALK010000082">
    <property type="protein sequence ID" value="KAG8084491.1"/>
    <property type="molecule type" value="Genomic_DNA"/>
</dbReference>
<organism evidence="2 3">
    <name type="scientific">Zizania palustris</name>
    <name type="common">Northern wild rice</name>
    <dbReference type="NCBI Taxonomy" id="103762"/>
    <lineage>
        <taxon>Eukaryota</taxon>
        <taxon>Viridiplantae</taxon>
        <taxon>Streptophyta</taxon>
        <taxon>Embryophyta</taxon>
        <taxon>Tracheophyta</taxon>
        <taxon>Spermatophyta</taxon>
        <taxon>Magnoliopsida</taxon>
        <taxon>Liliopsida</taxon>
        <taxon>Poales</taxon>
        <taxon>Poaceae</taxon>
        <taxon>BOP clade</taxon>
        <taxon>Oryzoideae</taxon>
        <taxon>Oryzeae</taxon>
        <taxon>Zizaniinae</taxon>
        <taxon>Zizania</taxon>
    </lineage>
</organism>
<feature type="transmembrane region" description="Helical" evidence="1">
    <location>
        <begin position="6"/>
        <end position="24"/>
    </location>
</feature>
<dbReference type="Proteomes" id="UP000729402">
    <property type="component" value="Unassembled WGS sequence"/>
</dbReference>
<keyword evidence="3" id="KW-1185">Reference proteome</keyword>
<keyword evidence="1" id="KW-1133">Transmembrane helix</keyword>
<reference evidence="2" key="2">
    <citation type="submission" date="2021-02" db="EMBL/GenBank/DDBJ databases">
        <authorList>
            <person name="Kimball J.A."/>
            <person name="Haas M.W."/>
            <person name="Macchietto M."/>
            <person name="Kono T."/>
            <person name="Duquette J."/>
            <person name="Shao M."/>
        </authorList>
    </citation>
    <scope>NUCLEOTIDE SEQUENCE</scope>
    <source>
        <tissue evidence="2">Fresh leaf tissue</tissue>
    </source>
</reference>
<protein>
    <submittedName>
        <fullName evidence="2">Uncharacterized protein</fullName>
    </submittedName>
</protein>
<keyword evidence="1" id="KW-0472">Membrane</keyword>
<evidence type="ECO:0000256" key="1">
    <source>
        <dbReference type="SAM" id="Phobius"/>
    </source>
</evidence>
<sequence>MQKPQIIVILLQGMLSAIVTLNVLQHQSATDYMITRLVRLLCCSSTSLTARSMALYSSISAVARHGLPTPDCAAYCAMQSQENHCLLTFVQEKPNPFTTCLSQNPDLHCLQFLFSFMVKHQGNRRTTSSKWS</sequence>
<comment type="caution">
    <text evidence="2">The sequence shown here is derived from an EMBL/GenBank/DDBJ whole genome shotgun (WGS) entry which is preliminary data.</text>
</comment>
<gene>
    <name evidence="2" type="ORF">GUJ93_ZPchr0010g10884</name>
</gene>
<proteinExistence type="predicted"/>